<evidence type="ECO:0000313" key="2">
    <source>
        <dbReference type="EMBL" id="TEB38288.1"/>
    </source>
</evidence>
<feature type="compositionally biased region" description="Basic residues" evidence="1">
    <location>
        <begin position="487"/>
        <end position="497"/>
    </location>
</feature>
<feature type="compositionally biased region" description="Basic and acidic residues" evidence="1">
    <location>
        <begin position="431"/>
        <end position="441"/>
    </location>
</feature>
<dbReference type="AlphaFoldDB" id="A0A4Y7TWN9"/>
<dbReference type="STRING" id="71717.A0A4Y7TWN9"/>
<feature type="region of interest" description="Disordered" evidence="1">
    <location>
        <begin position="237"/>
        <end position="257"/>
    </location>
</feature>
<feature type="compositionally biased region" description="Polar residues" evidence="1">
    <location>
        <begin position="445"/>
        <end position="457"/>
    </location>
</feature>
<reference evidence="2 3" key="1">
    <citation type="journal article" date="2019" name="Nat. Ecol. Evol.">
        <title>Megaphylogeny resolves global patterns of mushroom evolution.</title>
        <authorList>
            <person name="Varga T."/>
            <person name="Krizsan K."/>
            <person name="Foldi C."/>
            <person name="Dima B."/>
            <person name="Sanchez-Garcia M."/>
            <person name="Sanchez-Ramirez S."/>
            <person name="Szollosi G.J."/>
            <person name="Szarkandi J.G."/>
            <person name="Papp V."/>
            <person name="Albert L."/>
            <person name="Andreopoulos W."/>
            <person name="Angelini C."/>
            <person name="Antonin V."/>
            <person name="Barry K.W."/>
            <person name="Bougher N.L."/>
            <person name="Buchanan P."/>
            <person name="Buyck B."/>
            <person name="Bense V."/>
            <person name="Catcheside P."/>
            <person name="Chovatia M."/>
            <person name="Cooper J."/>
            <person name="Damon W."/>
            <person name="Desjardin D."/>
            <person name="Finy P."/>
            <person name="Geml J."/>
            <person name="Haridas S."/>
            <person name="Hughes K."/>
            <person name="Justo A."/>
            <person name="Karasinski D."/>
            <person name="Kautmanova I."/>
            <person name="Kiss B."/>
            <person name="Kocsube S."/>
            <person name="Kotiranta H."/>
            <person name="LaButti K.M."/>
            <person name="Lechner B.E."/>
            <person name="Liimatainen K."/>
            <person name="Lipzen A."/>
            <person name="Lukacs Z."/>
            <person name="Mihaltcheva S."/>
            <person name="Morgado L.N."/>
            <person name="Niskanen T."/>
            <person name="Noordeloos M.E."/>
            <person name="Ohm R.A."/>
            <person name="Ortiz-Santana B."/>
            <person name="Ovrebo C."/>
            <person name="Racz N."/>
            <person name="Riley R."/>
            <person name="Savchenko A."/>
            <person name="Shiryaev A."/>
            <person name="Soop K."/>
            <person name="Spirin V."/>
            <person name="Szebenyi C."/>
            <person name="Tomsovsky M."/>
            <person name="Tulloss R.E."/>
            <person name="Uehling J."/>
            <person name="Grigoriev I.V."/>
            <person name="Vagvolgyi C."/>
            <person name="Papp T."/>
            <person name="Martin F.M."/>
            <person name="Miettinen O."/>
            <person name="Hibbett D.S."/>
            <person name="Nagy L.G."/>
        </authorList>
    </citation>
    <scope>NUCLEOTIDE SEQUENCE [LARGE SCALE GENOMIC DNA]</scope>
    <source>
        <strain evidence="2 3">FP101781</strain>
    </source>
</reference>
<comment type="caution">
    <text evidence="2">The sequence shown here is derived from an EMBL/GenBank/DDBJ whole genome shotgun (WGS) entry which is preliminary data.</text>
</comment>
<evidence type="ECO:0000313" key="3">
    <source>
        <dbReference type="Proteomes" id="UP000298030"/>
    </source>
</evidence>
<gene>
    <name evidence="2" type="ORF">FA13DRAFT_1786094</name>
</gene>
<protein>
    <submittedName>
        <fullName evidence="2">Uncharacterized protein</fullName>
    </submittedName>
</protein>
<feature type="region of interest" description="Disordered" evidence="1">
    <location>
        <begin position="127"/>
        <end position="154"/>
    </location>
</feature>
<dbReference type="Proteomes" id="UP000298030">
    <property type="component" value="Unassembled WGS sequence"/>
</dbReference>
<name>A0A4Y7TWN9_COPMI</name>
<sequence>MPGAFPPYFPDDMDDESTSLDAIPLQALSGTVFTMQRDPKDLGFPQAPSPTALRHDPGMVAFSDNGALFGERARQSQDWVTWASSPPKPIPALHGPLSLPYARCPSGAEGTLIESDDRVSNVIWGLDNVPSRTQPQPEDSPLTEESPALSEFSPNLGVDPLYHAAMRLAQQMEGLSMAPPGTPLLSPVENSLYLSGLGLDFKSRQYVEVDTLGPGARPTYDPQARGSRRVVSAGSLTVGTGDRLQPPSAGSPLLTPPLSAQPYWSPRLPSMLNFPNTFPAQVGGAPNHTAEHVRRGSLPIPSLDRFSHAQDWQARPNSNAPLTLQRDYSIGNDSSIPSHGFDLHDYPTEGYGFAGQPGPVLTNREAPQKPNQGTPRSSDRMNLTGDDTKAQIPGRTLHRRLPVLEEDGSFTASPKQNARSSRNQALNIQVPERRAGSRMEPVDELSQQVPSSVTTRSVLGPNTRRQTPVPAPRTTTASARTPAYTVPHRRAKQRKEM</sequence>
<keyword evidence="3" id="KW-1185">Reference proteome</keyword>
<accession>A0A4Y7TWN9</accession>
<dbReference type="OrthoDB" id="2573559at2759"/>
<evidence type="ECO:0000256" key="1">
    <source>
        <dbReference type="SAM" id="MobiDB-lite"/>
    </source>
</evidence>
<proteinExistence type="predicted"/>
<feature type="compositionally biased region" description="Polar residues" evidence="1">
    <location>
        <begin position="410"/>
        <end position="427"/>
    </location>
</feature>
<organism evidence="2 3">
    <name type="scientific">Coprinellus micaceus</name>
    <name type="common">Glistening ink-cap mushroom</name>
    <name type="synonym">Coprinus micaceus</name>
    <dbReference type="NCBI Taxonomy" id="71717"/>
    <lineage>
        <taxon>Eukaryota</taxon>
        <taxon>Fungi</taxon>
        <taxon>Dikarya</taxon>
        <taxon>Basidiomycota</taxon>
        <taxon>Agaricomycotina</taxon>
        <taxon>Agaricomycetes</taxon>
        <taxon>Agaricomycetidae</taxon>
        <taxon>Agaricales</taxon>
        <taxon>Agaricineae</taxon>
        <taxon>Psathyrellaceae</taxon>
        <taxon>Coprinellus</taxon>
    </lineage>
</organism>
<feature type="region of interest" description="Disordered" evidence="1">
    <location>
        <begin position="39"/>
        <end position="59"/>
    </location>
</feature>
<dbReference type="EMBL" id="QPFP01000003">
    <property type="protein sequence ID" value="TEB38288.1"/>
    <property type="molecule type" value="Genomic_DNA"/>
</dbReference>
<feature type="region of interest" description="Disordered" evidence="1">
    <location>
        <begin position="339"/>
        <end position="497"/>
    </location>
</feature>
<feature type="compositionally biased region" description="Low complexity" evidence="1">
    <location>
        <begin position="463"/>
        <end position="485"/>
    </location>
</feature>